<comment type="caution">
    <text evidence="1">The sequence shown here is derived from an EMBL/GenBank/DDBJ whole genome shotgun (WGS) entry which is preliminary data.</text>
</comment>
<name>A0A8J2KFM4_9HEXA</name>
<evidence type="ECO:0000313" key="1">
    <source>
        <dbReference type="EMBL" id="CAG7734251.1"/>
    </source>
</evidence>
<reference evidence="1" key="1">
    <citation type="submission" date="2021-06" db="EMBL/GenBank/DDBJ databases">
        <authorList>
            <person name="Hodson N. C."/>
            <person name="Mongue J. A."/>
            <person name="Jaron S. K."/>
        </authorList>
    </citation>
    <scope>NUCLEOTIDE SEQUENCE</scope>
</reference>
<dbReference type="AlphaFoldDB" id="A0A8J2KFM4"/>
<keyword evidence="2" id="KW-1185">Reference proteome</keyword>
<proteinExistence type="predicted"/>
<dbReference type="Proteomes" id="UP000708208">
    <property type="component" value="Unassembled WGS sequence"/>
</dbReference>
<accession>A0A8J2KFM4</accession>
<protein>
    <submittedName>
        <fullName evidence="1">Uncharacterized protein</fullName>
    </submittedName>
</protein>
<evidence type="ECO:0000313" key="2">
    <source>
        <dbReference type="Proteomes" id="UP000708208"/>
    </source>
</evidence>
<sequence length="79" mass="8951">MDMRTQHLVLGLTTLSATRYSLYYTQKNCALIIVRQTVCVQKCGHTAWIKFFIYETLIPIQELDPAGQTVLGDDTLTSL</sequence>
<organism evidence="1 2">
    <name type="scientific">Allacma fusca</name>
    <dbReference type="NCBI Taxonomy" id="39272"/>
    <lineage>
        <taxon>Eukaryota</taxon>
        <taxon>Metazoa</taxon>
        <taxon>Ecdysozoa</taxon>
        <taxon>Arthropoda</taxon>
        <taxon>Hexapoda</taxon>
        <taxon>Collembola</taxon>
        <taxon>Symphypleona</taxon>
        <taxon>Sminthuridae</taxon>
        <taxon>Allacma</taxon>
    </lineage>
</organism>
<gene>
    <name evidence="1" type="ORF">AFUS01_LOCUS22650</name>
</gene>
<dbReference type="EMBL" id="CAJVCH010265466">
    <property type="protein sequence ID" value="CAG7734251.1"/>
    <property type="molecule type" value="Genomic_DNA"/>
</dbReference>